<dbReference type="PROSITE" id="PS50943">
    <property type="entry name" value="HTH_CROC1"/>
    <property type="match status" value="1"/>
</dbReference>
<name>A0ABS1XN08_9ACTN</name>
<dbReference type="InterPro" id="IPR001387">
    <property type="entry name" value="Cro/C1-type_HTH"/>
</dbReference>
<feature type="region of interest" description="Disordered" evidence="1">
    <location>
        <begin position="1"/>
        <end position="20"/>
    </location>
</feature>
<keyword evidence="4" id="KW-1185">Reference proteome</keyword>
<dbReference type="Proteomes" id="UP000601027">
    <property type="component" value="Unassembled WGS sequence"/>
</dbReference>
<accession>A0ABS1XN08</accession>
<gene>
    <name evidence="3" type="ORF">JNW91_01335</name>
</gene>
<evidence type="ECO:0000256" key="1">
    <source>
        <dbReference type="SAM" id="MobiDB-lite"/>
    </source>
</evidence>
<dbReference type="InterPro" id="IPR011990">
    <property type="entry name" value="TPR-like_helical_dom_sf"/>
</dbReference>
<dbReference type="CDD" id="cd00093">
    <property type="entry name" value="HTH_XRE"/>
    <property type="match status" value="1"/>
</dbReference>
<evidence type="ECO:0000313" key="3">
    <source>
        <dbReference type="EMBL" id="MBM0230637.1"/>
    </source>
</evidence>
<dbReference type="Gene3D" id="1.25.40.10">
    <property type="entry name" value="Tetratricopeptide repeat domain"/>
    <property type="match status" value="1"/>
</dbReference>
<evidence type="ECO:0000313" key="4">
    <source>
        <dbReference type="Proteomes" id="UP000601027"/>
    </source>
</evidence>
<dbReference type="SMART" id="SM00530">
    <property type="entry name" value="HTH_XRE"/>
    <property type="match status" value="1"/>
</dbReference>
<comment type="caution">
    <text evidence="3">The sequence shown here is derived from an EMBL/GenBank/DDBJ whole genome shotgun (WGS) entry which is preliminary data.</text>
</comment>
<feature type="domain" description="HTH cro/C1-type" evidence="2">
    <location>
        <begin position="60"/>
        <end position="115"/>
    </location>
</feature>
<evidence type="ECO:0000259" key="2">
    <source>
        <dbReference type="PROSITE" id="PS50943"/>
    </source>
</evidence>
<protein>
    <submittedName>
        <fullName evidence="3">Helix-turn-helix transcriptional regulator</fullName>
    </submittedName>
</protein>
<proteinExistence type="predicted"/>
<reference evidence="3 4" key="1">
    <citation type="submission" date="2021-01" db="EMBL/GenBank/DDBJ databases">
        <title>Draft genome sequence of Micromonospora sp. strain STR1_7.</title>
        <authorList>
            <person name="Karlyshev A."/>
            <person name="Jawad R."/>
        </authorList>
    </citation>
    <scope>NUCLEOTIDE SEQUENCE [LARGE SCALE GENOMIC DNA]</scope>
    <source>
        <strain evidence="3 4">STR1-7</strain>
    </source>
</reference>
<feature type="compositionally biased region" description="Basic residues" evidence="1">
    <location>
        <begin position="10"/>
        <end position="20"/>
    </location>
</feature>
<dbReference type="SUPFAM" id="SSF47413">
    <property type="entry name" value="lambda repressor-like DNA-binding domains"/>
    <property type="match status" value="1"/>
</dbReference>
<dbReference type="EMBL" id="JAEVHM010000002">
    <property type="protein sequence ID" value="MBM0230637.1"/>
    <property type="molecule type" value="Genomic_DNA"/>
</dbReference>
<dbReference type="InterPro" id="IPR010982">
    <property type="entry name" value="Lambda_DNA-bd_dom_sf"/>
</dbReference>
<sequence length="446" mass="47984">MSRRSAGANRSRRRSGRRRSVGFWPRRRRIGFRSRKSREPNRIGGGVVASVELLPVGRRVAYWRGRRKLSQQVFADRLGKSKSWVDKVERGVRRLDKLSTLQEIARVLRIDTAALVGQDAAPVQSTSRVDGVERIRAALSRYEIPLGRPAGSPILPVDRMLRDVGLAWSTFQYARYPQVVDLAPDLLTGALRAHAEVSVAGRVPLVEAYRIIASLLVKLGDAELAWLAVDRAMLAATGDRELVAAAGVQLGQVLRALGRAREAKSVTLGAAYRIAPPVIEYGTPAELSLCGALVIQAGLAAAQDGNEAAAGELLDEAAGMAERVGDGYDHHRTGFGPTAVDLARATAAVEIGDTQEAIAWHEKATARGGWRWLPAEHRAAHLLDVARAYLQAGDTGSAARVLTEAERTAPAEIRCRPAARDVVAEVARHPRAPATIAQLAATLGVG</sequence>
<dbReference type="Gene3D" id="1.10.260.40">
    <property type="entry name" value="lambda repressor-like DNA-binding domains"/>
    <property type="match status" value="1"/>
</dbReference>
<dbReference type="SUPFAM" id="SSF48452">
    <property type="entry name" value="TPR-like"/>
    <property type="match status" value="1"/>
</dbReference>
<dbReference type="Pfam" id="PF13560">
    <property type="entry name" value="HTH_31"/>
    <property type="match status" value="1"/>
</dbReference>
<organism evidence="3 4">
    <name type="scientific">Micromonospora parastrephiae</name>
    <dbReference type="NCBI Taxonomy" id="2806101"/>
    <lineage>
        <taxon>Bacteria</taxon>
        <taxon>Bacillati</taxon>
        <taxon>Actinomycetota</taxon>
        <taxon>Actinomycetes</taxon>
        <taxon>Micromonosporales</taxon>
        <taxon>Micromonosporaceae</taxon>
        <taxon>Micromonospora</taxon>
    </lineage>
</organism>